<feature type="domain" description="Survival protein SurE-like phosphatase/nucleotidase" evidence="10">
    <location>
        <begin position="3"/>
        <end position="189"/>
    </location>
</feature>
<evidence type="ECO:0000313" key="11">
    <source>
        <dbReference type="EMBL" id="SLM28196.1"/>
    </source>
</evidence>
<name>A0A1W1H6Z2_9BACT</name>
<dbReference type="InterPro" id="IPR036523">
    <property type="entry name" value="SurE-like_sf"/>
</dbReference>
<dbReference type="NCBIfam" id="TIGR00087">
    <property type="entry name" value="surE"/>
    <property type="match status" value="1"/>
</dbReference>
<dbReference type="OrthoDB" id="9780815at2"/>
<dbReference type="GO" id="GO:0008253">
    <property type="term" value="F:5'-nucleotidase activity"/>
    <property type="evidence" value="ECO:0007669"/>
    <property type="project" value="UniProtKB-UniRule"/>
</dbReference>
<feature type="binding site" evidence="9">
    <location>
        <position position="98"/>
    </location>
    <ligand>
        <name>a divalent metal cation</name>
        <dbReference type="ChEBI" id="CHEBI:60240"/>
    </ligand>
</feature>
<evidence type="ECO:0000256" key="3">
    <source>
        <dbReference type="ARBA" id="ARBA00004496"/>
    </source>
</evidence>
<feature type="binding site" evidence="9">
    <location>
        <position position="9"/>
    </location>
    <ligand>
        <name>a divalent metal cation</name>
        <dbReference type="ChEBI" id="CHEBI:60240"/>
    </ligand>
</feature>
<comment type="catalytic activity">
    <reaction evidence="1 9">
        <text>a ribonucleoside 5'-phosphate + H2O = a ribonucleoside + phosphate</text>
        <dbReference type="Rhea" id="RHEA:12484"/>
        <dbReference type="ChEBI" id="CHEBI:15377"/>
        <dbReference type="ChEBI" id="CHEBI:18254"/>
        <dbReference type="ChEBI" id="CHEBI:43474"/>
        <dbReference type="ChEBI" id="CHEBI:58043"/>
        <dbReference type="EC" id="3.1.3.5"/>
    </reaction>
</comment>
<dbReference type="InterPro" id="IPR030048">
    <property type="entry name" value="SurE"/>
</dbReference>
<keyword evidence="7 9" id="KW-0547">Nucleotide-binding</keyword>
<evidence type="ECO:0000256" key="5">
    <source>
        <dbReference type="ARBA" id="ARBA00022490"/>
    </source>
</evidence>
<evidence type="ECO:0000256" key="4">
    <source>
        <dbReference type="ARBA" id="ARBA00011062"/>
    </source>
</evidence>
<gene>
    <name evidence="9 11" type="primary">surE</name>
    <name evidence="11" type="ORF">MTBBW1_1270046</name>
</gene>
<dbReference type="Gene3D" id="3.40.1210.10">
    <property type="entry name" value="Survival protein SurE-like phosphatase/nucleotidase"/>
    <property type="match status" value="1"/>
</dbReference>
<dbReference type="GO" id="GO:0000166">
    <property type="term" value="F:nucleotide binding"/>
    <property type="evidence" value="ECO:0007669"/>
    <property type="project" value="UniProtKB-KW"/>
</dbReference>
<dbReference type="InterPro" id="IPR002828">
    <property type="entry name" value="SurE-like_Pase/nucleotidase"/>
</dbReference>
<dbReference type="EC" id="3.1.3.5" evidence="9"/>
<protein>
    <recommendedName>
        <fullName evidence="9">5'-nucleotidase SurE</fullName>
        <ecNumber evidence="9">3.1.3.5</ecNumber>
    </recommendedName>
    <alternativeName>
        <fullName evidence="9">Nucleoside 5'-monophosphate phosphohydrolase</fullName>
    </alternativeName>
</protein>
<reference evidence="11 12" key="1">
    <citation type="submission" date="2017-03" db="EMBL/GenBank/DDBJ databases">
        <authorList>
            <person name="Afonso C.L."/>
            <person name="Miller P.J."/>
            <person name="Scott M.A."/>
            <person name="Spackman E."/>
            <person name="Goraichik I."/>
            <person name="Dimitrov K.M."/>
            <person name="Suarez D.L."/>
            <person name="Swayne D.E."/>
        </authorList>
    </citation>
    <scope>NUCLEOTIDE SEQUENCE [LARGE SCALE GENOMIC DNA]</scope>
    <source>
        <strain evidence="11">PRJEB14757</strain>
    </source>
</reference>
<dbReference type="NCBIfam" id="NF001492">
    <property type="entry name" value="PRK00346.2-2"/>
    <property type="match status" value="1"/>
</dbReference>
<evidence type="ECO:0000256" key="6">
    <source>
        <dbReference type="ARBA" id="ARBA00022723"/>
    </source>
</evidence>
<feature type="binding site" evidence="9">
    <location>
        <position position="39"/>
    </location>
    <ligand>
        <name>a divalent metal cation</name>
        <dbReference type="ChEBI" id="CHEBI:60240"/>
    </ligand>
</feature>
<organism evidence="11 12">
    <name type="scientific">Desulfamplus magnetovallimortis</name>
    <dbReference type="NCBI Taxonomy" id="1246637"/>
    <lineage>
        <taxon>Bacteria</taxon>
        <taxon>Pseudomonadati</taxon>
        <taxon>Thermodesulfobacteriota</taxon>
        <taxon>Desulfobacteria</taxon>
        <taxon>Desulfobacterales</taxon>
        <taxon>Desulfobacteraceae</taxon>
        <taxon>Desulfamplus</taxon>
    </lineage>
</organism>
<dbReference type="PANTHER" id="PTHR30457">
    <property type="entry name" value="5'-NUCLEOTIDASE SURE"/>
    <property type="match status" value="1"/>
</dbReference>
<feature type="binding site" evidence="9">
    <location>
        <position position="8"/>
    </location>
    <ligand>
        <name>a divalent metal cation</name>
        <dbReference type="ChEBI" id="CHEBI:60240"/>
    </ligand>
</feature>
<dbReference type="NCBIfam" id="NF001490">
    <property type="entry name" value="PRK00346.1-4"/>
    <property type="match status" value="1"/>
</dbReference>
<dbReference type="GO" id="GO:0046872">
    <property type="term" value="F:metal ion binding"/>
    <property type="evidence" value="ECO:0007669"/>
    <property type="project" value="UniProtKB-UniRule"/>
</dbReference>
<accession>A0A1W1H6Z2</accession>
<dbReference type="SUPFAM" id="SSF64167">
    <property type="entry name" value="SurE-like"/>
    <property type="match status" value="1"/>
</dbReference>
<sequence>MNILLTNDDGYLAPGIRALYEQFRYSHKVTLVAPDRERSAVGHGITLHEPLRMKNMAKKITAMESEEYSVTGTPADCVKLALFELYETPPDLVISGVNAGSNTGVNINYSGTAGAAREAAINGVPAIAVSIKRGDIMDYTGMARFIDAFASQSLIETIHQGTFLNINAPAINLNEVLGIKITRQATRNVSRRFKKETDPRGHTYYWYDCMDPVENEPETDDAALEEHYISVTPIQCDLTNHLLMTKLDSYSIL</sequence>
<dbReference type="STRING" id="1246637.MTBBW1_1270046"/>
<dbReference type="AlphaFoldDB" id="A0A1W1H6Z2"/>
<comment type="subcellular location">
    <subcellularLocation>
        <location evidence="3 9">Cytoplasm</location>
    </subcellularLocation>
</comment>
<keyword evidence="5 9" id="KW-0963">Cytoplasm</keyword>
<proteinExistence type="inferred from homology"/>
<evidence type="ECO:0000256" key="9">
    <source>
        <dbReference type="HAMAP-Rule" id="MF_00060"/>
    </source>
</evidence>
<comment type="similarity">
    <text evidence="4 9">Belongs to the SurE nucleotidase family.</text>
</comment>
<comment type="cofactor">
    <cofactor evidence="2">
        <name>Mg(2+)</name>
        <dbReference type="ChEBI" id="CHEBI:18420"/>
    </cofactor>
</comment>
<dbReference type="HAMAP" id="MF_00060">
    <property type="entry name" value="SurE"/>
    <property type="match status" value="1"/>
</dbReference>
<dbReference type="FunFam" id="3.40.1210.10:FF:000001">
    <property type="entry name" value="5'/3'-nucleotidase SurE"/>
    <property type="match status" value="1"/>
</dbReference>
<dbReference type="Pfam" id="PF01975">
    <property type="entry name" value="SurE"/>
    <property type="match status" value="1"/>
</dbReference>
<dbReference type="Proteomes" id="UP000191931">
    <property type="component" value="Unassembled WGS sequence"/>
</dbReference>
<dbReference type="GO" id="GO:0005737">
    <property type="term" value="C:cytoplasm"/>
    <property type="evidence" value="ECO:0007669"/>
    <property type="project" value="UniProtKB-SubCell"/>
</dbReference>
<evidence type="ECO:0000256" key="2">
    <source>
        <dbReference type="ARBA" id="ARBA00001946"/>
    </source>
</evidence>
<evidence type="ECO:0000256" key="8">
    <source>
        <dbReference type="ARBA" id="ARBA00022801"/>
    </source>
</evidence>
<keyword evidence="6 9" id="KW-0479">Metal-binding</keyword>
<evidence type="ECO:0000256" key="7">
    <source>
        <dbReference type="ARBA" id="ARBA00022741"/>
    </source>
</evidence>
<comment type="function">
    <text evidence="9">Nucleotidase that shows phosphatase activity on nucleoside 5'-monophosphates.</text>
</comment>
<evidence type="ECO:0000313" key="12">
    <source>
        <dbReference type="Proteomes" id="UP000191931"/>
    </source>
</evidence>
<dbReference type="PANTHER" id="PTHR30457:SF0">
    <property type="entry name" value="PHOSPHATASE, PUTATIVE (AFU_ORTHOLOGUE AFUA_4G01070)-RELATED"/>
    <property type="match status" value="1"/>
</dbReference>
<evidence type="ECO:0000259" key="10">
    <source>
        <dbReference type="Pfam" id="PF01975"/>
    </source>
</evidence>
<dbReference type="RefSeq" id="WP_080804546.1">
    <property type="nucleotide sequence ID" value="NZ_LT828547.1"/>
</dbReference>
<comment type="cofactor">
    <cofactor evidence="9">
        <name>a divalent metal cation</name>
        <dbReference type="ChEBI" id="CHEBI:60240"/>
    </cofactor>
    <text evidence="9">Binds 1 divalent metal cation per subunit.</text>
</comment>
<keyword evidence="8 9" id="KW-0378">Hydrolase</keyword>
<dbReference type="EMBL" id="FWEV01000032">
    <property type="protein sequence ID" value="SLM28196.1"/>
    <property type="molecule type" value="Genomic_DNA"/>
</dbReference>
<evidence type="ECO:0000256" key="1">
    <source>
        <dbReference type="ARBA" id="ARBA00000815"/>
    </source>
</evidence>
<keyword evidence="12" id="KW-1185">Reference proteome</keyword>